<sequence length="122" mass="14363">MISKAIIVYSLVLLILPVYSKFPKSRFSIRGNQLDNGYPRGEIPKIKPDMKDRERSNLLMKFAEALRILRTNQNYHDGKPYSKDIEEDFRKISSNRFNIRPRPGKRFLKNKFAACDEHFANE</sequence>
<proteinExistence type="evidence at transcript level"/>
<dbReference type="EMBL" id="KX496957">
    <property type="protein sequence ID" value="ARN59430.1"/>
    <property type="molecule type" value="mRNA"/>
</dbReference>
<organism evidence="1">
    <name type="scientific">Cladonema pacificum</name>
    <dbReference type="NCBI Taxonomy" id="499903"/>
    <lineage>
        <taxon>Eukaryota</taxon>
        <taxon>Metazoa</taxon>
        <taxon>Cnidaria</taxon>
        <taxon>Hydrozoa</taxon>
        <taxon>Hydroidolina</taxon>
        <taxon>Anthoathecata</taxon>
        <taxon>Capitata</taxon>
        <taxon>Cladonematidae</taxon>
        <taxon>Cladonema</taxon>
    </lineage>
</organism>
<protein>
    <submittedName>
        <fullName evidence="1">Pp1a</fullName>
    </submittedName>
</protein>
<reference evidence="1" key="1">
    <citation type="submission" date="2016-07" db="EMBL/GenBank/DDBJ databases">
        <title>Jellyfish gonad neuropeptides trigger oocyte maturation and spawning.</title>
        <authorList>
            <person name="Takeda N."/>
            <person name="Kon Y."/>
            <person name="Quiroga Artigas G."/>
            <person name="Lapebie P."/>
            <person name="Barreau C."/>
            <person name="Koizumi O."/>
            <person name="Kishimoto T."/>
            <person name="Tachibana K."/>
            <person name="Houliston E."/>
            <person name="Deguchi R."/>
        </authorList>
    </citation>
    <scope>NUCLEOTIDE SEQUENCE</scope>
</reference>
<evidence type="ECO:0000313" key="1">
    <source>
        <dbReference type="EMBL" id="ARN59430.1"/>
    </source>
</evidence>
<accession>A0A1W6LRY5</accession>
<name>A0A1W6LRY5_9CNID</name>
<dbReference type="AlphaFoldDB" id="A0A1W6LRY5"/>